<dbReference type="Gene3D" id="3.30.559.10">
    <property type="entry name" value="Chloramphenicol acetyltransferase-like domain"/>
    <property type="match status" value="4"/>
</dbReference>
<dbReference type="GO" id="GO:0016747">
    <property type="term" value="F:acyltransferase activity, transferring groups other than amino-acyl groups"/>
    <property type="evidence" value="ECO:0007669"/>
    <property type="project" value="TreeGrafter"/>
</dbReference>
<dbReference type="AlphaFoldDB" id="A0A4Y7IM10"/>
<dbReference type="PANTHER" id="PTHR31642:SF310">
    <property type="entry name" value="FATTY ALCOHOL:CAFFEOYL-COA ACYLTRANSFERASE"/>
    <property type="match status" value="1"/>
</dbReference>
<dbReference type="Pfam" id="PF02458">
    <property type="entry name" value="Transferase"/>
    <property type="match status" value="2"/>
</dbReference>
<sequence>MEKTSNSTTSNNALIVNLNVMIEGEPTSIFPAEKTPEDEYFLSNLDGGPFMIHTIYCFNNTFNSELDSAKAIREGLAKVLVYYYPLAGRVAKNEKNRFIINCTGEGALFVEAKADCTLEDINEFMKPDSVALEKLVYDIDGVQNPPLLVAQVTKFKCGGFCLGFSVDHTIVDGICAMEFVNSWGEVTRGLPISNPPFLDRTLLKARVPPNVKFAHAFEQIIGMSDTMALLEEEMHVKKSFIFRTEKLEQLKKIAMEDEVLKKCTTFETLAAFMWRAQTRSLRLHPDQQVRVLFTVDGRSKLDPPLPKGFFGNAAMLMSCQSSAREILDNPLSSTIQKIQEKIKMVTDDYIRSSIDYFEEQHERKPLTYTIILNAWSRLAFHSADFGWGGPIYSGPLHVAKNMVLFLPHGKEQRDIIYVETFDDEHIVNLDVKIIGEPTLVTPAEETPKGIYFLSNIDRGADMIQTFNCFRKTIDEKIDAAQALKDGLAKVLVHYYPIAGRLILNDKNKFAIDCTGEGTLFIEAEADCTLEEMGDLTQPNPAKFKKLVYGNPGPVNIHENPPLLAVQVTKFKCGGFILGLSMNHTVFDGTGAMEFVISWGEVTRGLPLTKPPFLDRTLLKARTPLKTHFNHILEEIIDISNTNALWEEENLLNKSFIFHPHKLERLKKKAMEDGVLKNCSTFEALTSFIWRARTKSLRLHPDQQVRLLFPVDARSRFDPPLPKGYFGNAFALKNCQCSVSEILRSPLSSMIERIRQLIKLVTDQYMRSAIDSLEEYEHPLPKAHTLFLSVWTRIGFHDMDFGSGGPFFSGPPTLPTSVVFFLAHGEERKSINLCLSLPVSAMKIFEETITAID</sequence>
<proteinExistence type="inferred from homology"/>
<evidence type="ECO:0000313" key="4">
    <source>
        <dbReference type="Proteomes" id="UP000316621"/>
    </source>
</evidence>
<accession>A0A4Y7IM10</accession>
<protein>
    <recommendedName>
        <fullName evidence="5">Omega-hydroxypalmitate O-feruloyl transferase</fullName>
    </recommendedName>
</protein>
<dbReference type="OMA" id="MNHTMAD"/>
<dbReference type="InterPro" id="IPR023213">
    <property type="entry name" value="CAT-like_dom_sf"/>
</dbReference>
<name>A0A4Y7IM10_PAPSO</name>
<dbReference type="Proteomes" id="UP000316621">
    <property type="component" value="Chromosome 2"/>
</dbReference>
<dbReference type="EMBL" id="CM010716">
    <property type="protein sequence ID" value="RZC49924.1"/>
    <property type="molecule type" value="Genomic_DNA"/>
</dbReference>
<dbReference type="STRING" id="3469.A0A4Y7IM10"/>
<evidence type="ECO:0000313" key="3">
    <source>
        <dbReference type="EMBL" id="RZC49924.1"/>
    </source>
</evidence>
<gene>
    <name evidence="3" type="ORF">C5167_018343</name>
</gene>
<evidence type="ECO:0008006" key="5">
    <source>
        <dbReference type="Google" id="ProtNLM"/>
    </source>
</evidence>
<dbReference type="InterPro" id="IPR050317">
    <property type="entry name" value="Plant_Fungal_Acyltransferase"/>
</dbReference>
<comment type="similarity">
    <text evidence="1">Belongs to the plant acyltransferase family.</text>
</comment>
<evidence type="ECO:0000256" key="2">
    <source>
        <dbReference type="ARBA" id="ARBA00022679"/>
    </source>
</evidence>
<organism evidence="3 4">
    <name type="scientific">Papaver somniferum</name>
    <name type="common">Opium poppy</name>
    <dbReference type="NCBI Taxonomy" id="3469"/>
    <lineage>
        <taxon>Eukaryota</taxon>
        <taxon>Viridiplantae</taxon>
        <taxon>Streptophyta</taxon>
        <taxon>Embryophyta</taxon>
        <taxon>Tracheophyta</taxon>
        <taxon>Spermatophyta</taxon>
        <taxon>Magnoliopsida</taxon>
        <taxon>Ranunculales</taxon>
        <taxon>Papaveraceae</taxon>
        <taxon>Papaveroideae</taxon>
        <taxon>Papaver</taxon>
    </lineage>
</organism>
<keyword evidence="2" id="KW-0808">Transferase</keyword>
<evidence type="ECO:0000256" key="1">
    <source>
        <dbReference type="ARBA" id="ARBA00009861"/>
    </source>
</evidence>
<dbReference type="Gramene" id="RZC49924">
    <property type="protein sequence ID" value="RZC49924"/>
    <property type="gene ID" value="C5167_018343"/>
</dbReference>
<keyword evidence="4" id="KW-1185">Reference proteome</keyword>
<dbReference type="PANTHER" id="PTHR31642">
    <property type="entry name" value="TRICHOTHECENE 3-O-ACETYLTRANSFERASE"/>
    <property type="match status" value="1"/>
</dbReference>
<reference evidence="3 4" key="1">
    <citation type="journal article" date="2018" name="Science">
        <title>The opium poppy genome and morphinan production.</title>
        <authorList>
            <person name="Guo L."/>
            <person name="Winzer T."/>
            <person name="Yang X."/>
            <person name="Li Y."/>
            <person name="Ning Z."/>
            <person name="He Z."/>
            <person name="Teodor R."/>
            <person name="Lu Y."/>
            <person name="Bowser T.A."/>
            <person name="Graham I.A."/>
            <person name="Ye K."/>
        </authorList>
    </citation>
    <scope>NUCLEOTIDE SEQUENCE [LARGE SCALE GENOMIC DNA]</scope>
    <source>
        <strain evidence="4">cv. HN1</strain>
        <tissue evidence="3">Leaves</tissue>
    </source>
</reference>